<evidence type="ECO:0000313" key="1">
    <source>
        <dbReference type="EMBL" id="BAH91972.1"/>
    </source>
</evidence>
<sequence>FLFPNENRGVTTAITTTTPTFQRGSEWSILFTSRVRSGPHISRSSFLSAHPSTGVHQGVSRIRGTHVEHGTTTSAGIPNSALCSPLAGSFWVGTLPLHANGGQRVEHTSMGTSYHSACARAGPHTAYIR</sequence>
<dbReference type="EMBL" id="AP008209">
    <property type="protein sequence ID" value="BAH91972.1"/>
    <property type="molecule type" value="Genomic_DNA"/>
</dbReference>
<organism evidence="1 2">
    <name type="scientific">Oryza sativa subsp. japonica</name>
    <name type="common">Rice</name>
    <dbReference type="NCBI Taxonomy" id="39947"/>
    <lineage>
        <taxon>Eukaryota</taxon>
        <taxon>Viridiplantae</taxon>
        <taxon>Streptophyta</taxon>
        <taxon>Embryophyta</taxon>
        <taxon>Tracheophyta</taxon>
        <taxon>Spermatophyta</taxon>
        <taxon>Magnoliopsida</taxon>
        <taxon>Liliopsida</taxon>
        <taxon>Poales</taxon>
        <taxon>Poaceae</taxon>
        <taxon>BOP clade</taxon>
        <taxon>Oryzoideae</taxon>
        <taxon>Oryzeae</taxon>
        <taxon>Oryzinae</taxon>
        <taxon>Oryza</taxon>
        <taxon>Oryza sativa</taxon>
    </lineage>
</organism>
<accession>C7IZP8</accession>
<feature type="non-terminal residue" evidence="1">
    <location>
        <position position="1"/>
    </location>
</feature>
<proteinExistence type="predicted"/>
<gene>
    <name evidence="1" type="ordered locus">Os03g0122400</name>
</gene>
<reference evidence="1 2" key="1">
    <citation type="journal article" date="2005" name="Nature">
        <title>The map-based sequence of the rice genome.</title>
        <authorList>
            <consortium name="International rice genome sequencing project (IRGSP)"/>
            <person name="Matsumoto T."/>
            <person name="Wu J."/>
            <person name="Kanamori H."/>
            <person name="Katayose Y."/>
            <person name="Fujisawa M."/>
            <person name="Namiki N."/>
            <person name="Mizuno H."/>
            <person name="Yamamoto K."/>
            <person name="Antonio B.A."/>
            <person name="Baba T."/>
            <person name="Sakata K."/>
            <person name="Nagamura Y."/>
            <person name="Aoki H."/>
            <person name="Arikawa K."/>
            <person name="Arita K."/>
            <person name="Bito T."/>
            <person name="Chiden Y."/>
            <person name="Fujitsuka N."/>
            <person name="Fukunaka R."/>
            <person name="Hamada M."/>
            <person name="Harada C."/>
            <person name="Hayashi A."/>
            <person name="Hijishita S."/>
            <person name="Honda M."/>
            <person name="Hosokawa S."/>
            <person name="Ichikawa Y."/>
            <person name="Idonuma A."/>
            <person name="Iijima M."/>
            <person name="Ikeda M."/>
            <person name="Ikeno M."/>
            <person name="Ito K."/>
            <person name="Ito S."/>
            <person name="Ito T."/>
            <person name="Ito Y."/>
            <person name="Ito Y."/>
            <person name="Iwabuchi A."/>
            <person name="Kamiya K."/>
            <person name="Karasawa W."/>
            <person name="Kurita K."/>
            <person name="Katagiri S."/>
            <person name="Kikuta A."/>
            <person name="Kobayashi H."/>
            <person name="Kobayashi N."/>
            <person name="Machita K."/>
            <person name="Maehara T."/>
            <person name="Masukawa M."/>
            <person name="Mizubayashi T."/>
            <person name="Mukai Y."/>
            <person name="Nagasaki H."/>
            <person name="Nagata Y."/>
            <person name="Naito S."/>
            <person name="Nakashima M."/>
            <person name="Nakama Y."/>
            <person name="Nakamichi Y."/>
            <person name="Nakamura M."/>
            <person name="Meguro A."/>
            <person name="Negishi M."/>
            <person name="Ohta I."/>
            <person name="Ohta T."/>
            <person name="Okamoto M."/>
            <person name="Ono N."/>
            <person name="Saji S."/>
            <person name="Sakaguchi M."/>
            <person name="Sakai K."/>
            <person name="Shibata M."/>
            <person name="Shimokawa T."/>
            <person name="Song J."/>
            <person name="Takazaki Y."/>
            <person name="Terasawa K."/>
            <person name="Tsugane M."/>
            <person name="Tsuji K."/>
            <person name="Ueda S."/>
            <person name="Waki K."/>
            <person name="Yamagata H."/>
            <person name="Yamamoto M."/>
            <person name="Yamamoto S."/>
            <person name="Yamane H."/>
            <person name="Yoshiki S."/>
            <person name="Yoshihara R."/>
            <person name="Yukawa K."/>
            <person name="Zhong H."/>
            <person name="Yano M."/>
            <person name="Yuan Q."/>
            <person name="Ouyang S."/>
            <person name="Liu J."/>
            <person name="Jones K.M."/>
            <person name="Gansberger K."/>
            <person name="Moffat K."/>
            <person name="Hill J."/>
            <person name="Bera J."/>
            <person name="Fadrosh D."/>
            <person name="Jin S."/>
            <person name="Johri S."/>
            <person name="Kim M."/>
            <person name="Overton L."/>
            <person name="Reardon M."/>
            <person name="Tsitrin T."/>
            <person name="Vuong H."/>
            <person name="Weaver B."/>
            <person name="Ciecko A."/>
            <person name="Tallon L."/>
            <person name="Jackson J."/>
            <person name="Pai G."/>
            <person name="Aken S.V."/>
            <person name="Utterback T."/>
            <person name="Reidmuller S."/>
            <person name="Feldblyum T."/>
            <person name="Hsiao J."/>
            <person name="Zismann V."/>
            <person name="Iobst S."/>
            <person name="de Vazeille A.R."/>
            <person name="Buell C.R."/>
            <person name="Ying K."/>
            <person name="Li Y."/>
            <person name="Lu T."/>
            <person name="Huang Y."/>
            <person name="Zhao Q."/>
            <person name="Feng Q."/>
            <person name="Zhang L."/>
            <person name="Zhu J."/>
            <person name="Weng Q."/>
            <person name="Mu J."/>
            <person name="Lu Y."/>
            <person name="Fan D."/>
            <person name="Liu Y."/>
            <person name="Guan J."/>
            <person name="Zhang Y."/>
            <person name="Yu S."/>
            <person name="Liu X."/>
            <person name="Zhang Y."/>
            <person name="Hong G."/>
            <person name="Han B."/>
            <person name="Choisne N."/>
            <person name="Demange N."/>
            <person name="Orjeda G."/>
            <person name="Samain S."/>
            <person name="Cattolico L."/>
            <person name="Pelletier E."/>
            <person name="Couloux A."/>
            <person name="Segurens B."/>
            <person name="Wincker P."/>
            <person name="D'Hont A."/>
            <person name="Scarpelli C."/>
            <person name="Weissenbach J."/>
            <person name="Salanoubat M."/>
            <person name="Quetier F."/>
            <person name="Yu Y."/>
            <person name="Kim H.R."/>
            <person name="Rambo T."/>
            <person name="Currie J."/>
            <person name="Collura K."/>
            <person name="Luo M."/>
            <person name="Yang T."/>
            <person name="Ammiraju J.S.S."/>
            <person name="Engler F."/>
            <person name="Soderlund C."/>
            <person name="Wing R.A."/>
            <person name="Palmer L.E."/>
            <person name="de la Bastide M."/>
            <person name="Spiegel L."/>
            <person name="Nascimento L."/>
            <person name="Zutavern T."/>
            <person name="O'Shaughnessy A."/>
            <person name="Dike S."/>
            <person name="Dedhia N."/>
            <person name="Preston R."/>
            <person name="Balija V."/>
            <person name="McCombie W.R."/>
            <person name="Chow T."/>
            <person name="Chen H."/>
            <person name="Chung M."/>
            <person name="Chen C."/>
            <person name="Shaw J."/>
            <person name="Wu H."/>
            <person name="Hsiao K."/>
            <person name="Chao Y."/>
            <person name="Chu M."/>
            <person name="Cheng C."/>
            <person name="Hour A."/>
            <person name="Lee P."/>
            <person name="Lin S."/>
            <person name="Lin Y."/>
            <person name="Liou J."/>
            <person name="Liu S."/>
            <person name="Hsing Y."/>
            <person name="Raghuvanshi S."/>
            <person name="Mohanty A."/>
            <person name="Bharti A.K."/>
            <person name="Gaur A."/>
            <person name="Gupta V."/>
            <person name="Kumar D."/>
            <person name="Ravi V."/>
            <person name="Vij S."/>
            <person name="Kapur A."/>
            <person name="Khurana P."/>
            <person name="Khurana P."/>
            <person name="Khurana J.P."/>
            <person name="Tyagi A.K."/>
            <person name="Gaikwad K."/>
            <person name="Singh A."/>
            <person name="Dalal V."/>
            <person name="Srivastava S."/>
            <person name="Dixit A."/>
            <person name="Pal A.K."/>
            <person name="Ghazi I.A."/>
            <person name="Yadav M."/>
            <person name="Pandit A."/>
            <person name="Bhargava A."/>
            <person name="Sureshbabu K."/>
            <person name="Batra K."/>
            <person name="Sharma T.R."/>
            <person name="Mohapatra T."/>
            <person name="Singh N.K."/>
            <person name="Messing J."/>
            <person name="Nelson A.B."/>
            <person name="Fuks G."/>
            <person name="Kavchok S."/>
            <person name="Keizer G."/>
            <person name="Linton E."/>
            <person name="Llaca V."/>
            <person name="Song R."/>
            <person name="Tanyolac B."/>
            <person name="Young S."/>
            <person name="Ho-Il K."/>
            <person name="Hahn J.H."/>
            <person name="Sangsakoo G."/>
            <person name="Vanavichit A."/>
            <person name="de Mattos Luiz.A.T."/>
            <person name="Zimmer P.D."/>
            <person name="Malone G."/>
            <person name="Dellagostin O."/>
            <person name="de Oliveira A.C."/>
            <person name="Bevan M."/>
            <person name="Bancroft I."/>
            <person name="Minx P."/>
            <person name="Cordum H."/>
            <person name="Wilson R."/>
            <person name="Cheng Z."/>
            <person name="Jin W."/>
            <person name="Jiang J."/>
            <person name="Leong S.A."/>
            <person name="Iwama H."/>
            <person name="Gojobori T."/>
            <person name="Itoh T."/>
            <person name="Niimura Y."/>
            <person name="Fujii Y."/>
            <person name="Habara T."/>
            <person name="Sakai H."/>
            <person name="Sato Y."/>
            <person name="Wilson G."/>
            <person name="Kumar K."/>
            <person name="McCouch S."/>
            <person name="Juretic N."/>
            <person name="Hoen D."/>
            <person name="Wright S."/>
            <person name="Bruskiewich R."/>
            <person name="Bureau T."/>
            <person name="Miyao A."/>
            <person name="Hirochika H."/>
            <person name="Nishikawa T."/>
            <person name="Kadowaki K."/>
            <person name="Sugiura M."/>
            <person name="Burr B."/>
            <person name="Sasaki T."/>
        </authorList>
    </citation>
    <scope>NUCLEOTIDE SEQUENCE [LARGE SCALE GENOMIC DNA]</scope>
    <source>
        <strain evidence="2">cv. Nipponbare</strain>
    </source>
</reference>
<reference evidence="2" key="2">
    <citation type="journal article" date="2008" name="Nucleic Acids Res.">
        <title>The rice annotation project database (RAP-DB): 2008 update.</title>
        <authorList>
            <consortium name="The rice annotation project (RAP)"/>
        </authorList>
    </citation>
    <scope>GENOME REANNOTATION</scope>
    <source>
        <strain evidence="2">cv. Nipponbare</strain>
    </source>
</reference>
<name>C7IZP8_ORYSJ</name>
<evidence type="ECO:0000313" key="2">
    <source>
        <dbReference type="Proteomes" id="UP000000763"/>
    </source>
</evidence>
<protein>
    <submittedName>
        <fullName evidence="1">Os03g0122400 protein</fullName>
    </submittedName>
</protein>
<dbReference type="KEGG" id="dosa:Os03g0122400"/>
<dbReference type="Proteomes" id="UP000000763">
    <property type="component" value="Chromosome 3"/>
</dbReference>
<dbReference type="AlphaFoldDB" id="C7IZP8"/>